<dbReference type="SUPFAM" id="SSF52172">
    <property type="entry name" value="CheY-like"/>
    <property type="match status" value="1"/>
</dbReference>
<dbReference type="PANTHER" id="PTHR37299">
    <property type="entry name" value="TRANSCRIPTIONAL REGULATOR-RELATED"/>
    <property type="match status" value="1"/>
</dbReference>
<dbReference type="Gene3D" id="2.40.50.1020">
    <property type="entry name" value="LytTr DNA-binding domain"/>
    <property type="match status" value="1"/>
</dbReference>
<organism evidence="4 5">
    <name type="scientific">Thermophagus xiamenensis</name>
    <dbReference type="NCBI Taxonomy" id="385682"/>
    <lineage>
        <taxon>Bacteria</taxon>
        <taxon>Pseudomonadati</taxon>
        <taxon>Bacteroidota</taxon>
        <taxon>Bacteroidia</taxon>
        <taxon>Marinilabiliales</taxon>
        <taxon>Marinilabiliaceae</taxon>
        <taxon>Thermophagus</taxon>
    </lineage>
</organism>
<dbReference type="PROSITE" id="PS50110">
    <property type="entry name" value="RESPONSE_REGULATORY"/>
    <property type="match status" value="1"/>
</dbReference>
<dbReference type="SMART" id="SM00448">
    <property type="entry name" value="REC"/>
    <property type="match status" value="1"/>
</dbReference>
<dbReference type="InterPro" id="IPR046947">
    <property type="entry name" value="LytR-like"/>
</dbReference>
<keyword evidence="5" id="KW-1185">Reference proteome</keyword>
<evidence type="ECO:0000256" key="1">
    <source>
        <dbReference type="PROSITE-ProRule" id="PRU00169"/>
    </source>
</evidence>
<accession>A0A1I1ZV28</accession>
<feature type="domain" description="HTH LytTR-type" evidence="3">
    <location>
        <begin position="154"/>
        <end position="224"/>
    </location>
</feature>
<sequence length="257" mass="29254">MTEEGKYNCVVIDDEYLARKLMADYISKIPQFNLVASFDTPMAAINTISKGEIDVIFTDIEMPDMSGMDFIKNLTFPSSPLIVFVTAYPQYAVQGFEVNAVEYLLKPVSFPRFIKAVNKITTILNYRQRLKTVELPQKANSAEPLSKNEDKNFILVKSERKIVKLLYKDILFIEGALEYVIFHSTSSKYMGLFSLKKLEKELPSDQFMRIHKSYIVALDKISEINGNMVKVGGQSIPVSKTMKPVLMNYFSGEEHSL</sequence>
<keyword evidence="1" id="KW-0597">Phosphoprotein</keyword>
<evidence type="ECO:0000259" key="3">
    <source>
        <dbReference type="PROSITE" id="PS50930"/>
    </source>
</evidence>
<dbReference type="PROSITE" id="PS50930">
    <property type="entry name" value="HTH_LYTTR"/>
    <property type="match status" value="1"/>
</dbReference>
<dbReference type="Proteomes" id="UP000181976">
    <property type="component" value="Unassembled WGS sequence"/>
</dbReference>
<dbReference type="InterPro" id="IPR011006">
    <property type="entry name" value="CheY-like_superfamily"/>
</dbReference>
<dbReference type="EMBL" id="FONA01000010">
    <property type="protein sequence ID" value="SFE35482.1"/>
    <property type="molecule type" value="Genomic_DNA"/>
</dbReference>
<dbReference type="PANTHER" id="PTHR37299:SF1">
    <property type="entry name" value="STAGE 0 SPORULATION PROTEIN A HOMOLOG"/>
    <property type="match status" value="1"/>
</dbReference>
<dbReference type="Pfam" id="PF04397">
    <property type="entry name" value="LytTR"/>
    <property type="match status" value="1"/>
</dbReference>
<dbReference type="OrthoDB" id="1490554at2"/>
<dbReference type="InParanoid" id="A0A1I1ZV28"/>
<dbReference type="Pfam" id="PF00072">
    <property type="entry name" value="Response_reg"/>
    <property type="match status" value="1"/>
</dbReference>
<dbReference type="STRING" id="385682.SAMN05444380_11022"/>
<dbReference type="AlphaFoldDB" id="A0A1I1ZV28"/>
<dbReference type="InterPro" id="IPR001789">
    <property type="entry name" value="Sig_transdc_resp-reg_receiver"/>
</dbReference>
<protein>
    <submittedName>
        <fullName evidence="4">Two component transcriptional regulator, LytTR family</fullName>
    </submittedName>
</protein>
<name>A0A1I1ZV28_9BACT</name>
<proteinExistence type="predicted"/>
<gene>
    <name evidence="4" type="ORF">SAMN05444380_11022</name>
</gene>
<dbReference type="RefSeq" id="WP_010527153.1">
    <property type="nucleotide sequence ID" value="NZ_AFSL01000035.1"/>
</dbReference>
<feature type="modified residue" description="4-aspartylphosphate" evidence="1">
    <location>
        <position position="59"/>
    </location>
</feature>
<dbReference type="SMART" id="SM00850">
    <property type="entry name" value="LytTR"/>
    <property type="match status" value="1"/>
</dbReference>
<dbReference type="Gene3D" id="3.40.50.2300">
    <property type="match status" value="1"/>
</dbReference>
<dbReference type="InterPro" id="IPR007492">
    <property type="entry name" value="LytTR_DNA-bd_dom"/>
</dbReference>
<evidence type="ECO:0000259" key="2">
    <source>
        <dbReference type="PROSITE" id="PS50110"/>
    </source>
</evidence>
<dbReference type="eggNOG" id="COG3279">
    <property type="taxonomic scope" value="Bacteria"/>
</dbReference>
<evidence type="ECO:0000313" key="5">
    <source>
        <dbReference type="Proteomes" id="UP000181976"/>
    </source>
</evidence>
<dbReference type="GO" id="GO:0003677">
    <property type="term" value="F:DNA binding"/>
    <property type="evidence" value="ECO:0007669"/>
    <property type="project" value="InterPro"/>
</dbReference>
<evidence type="ECO:0000313" key="4">
    <source>
        <dbReference type="EMBL" id="SFE35482.1"/>
    </source>
</evidence>
<reference evidence="4 5" key="1">
    <citation type="submission" date="2016-10" db="EMBL/GenBank/DDBJ databases">
        <authorList>
            <person name="de Groot N.N."/>
        </authorList>
    </citation>
    <scope>NUCLEOTIDE SEQUENCE [LARGE SCALE GENOMIC DNA]</scope>
    <source>
        <strain evidence="4 5">DSM 19012</strain>
    </source>
</reference>
<feature type="domain" description="Response regulatory" evidence="2">
    <location>
        <begin position="8"/>
        <end position="121"/>
    </location>
</feature>
<dbReference type="GO" id="GO:0000156">
    <property type="term" value="F:phosphorelay response regulator activity"/>
    <property type="evidence" value="ECO:0007669"/>
    <property type="project" value="InterPro"/>
</dbReference>